<feature type="compositionally biased region" description="Basic and acidic residues" evidence="1">
    <location>
        <begin position="202"/>
        <end position="214"/>
    </location>
</feature>
<dbReference type="EMBL" id="JBHUOS010000008">
    <property type="protein sequence ID" value="MFD2915890.1"/>
    <property type="molecule type" value="Genomic_DNA"/>
</dbReference>
<evidence type="ECO:0000313" key="4">
    <source>
        <dbReference type="Proteomes" id="UP001597548"/>
    </source>
</evidence>
<name>A0ABW5ZTX3_9FLAO</name>
<feature type="signal peptide" evidence="2">
    <location>
        <begin position="1"/>
        <end position="30"/>
    </location>
</feature>
<dbReference type="RefSeq" id="WP_194509226.1">
    <property type="nucleotide sequence ID" value="NZ_JADILU010000007.1"/>
</dbReference>
<keyword evidence="4" id="KW-1185">Reference proteome</keyword>
<feature type="chain" id="PRO_5047031029" description="DUF2057 domain-containing protein" evidence="2">
    <location>
        <begin position="31"/>
        <end position="226"/>
    </location>
</feature>
<sequence>MNKLTIIGVPITRLFAIVIFLLISNSNAFAQEETYTTIRKNVNPLAYELNHDLSDQQDSLLLENKYLFKKVRFVNKTTEKVFDFKPAVKSAKISLEELPLGKYTVMFYQADKIIVFQLDRLLPFDYTSPLESDIAIAGLDDTALASLDNAILEDDNDVASISIDFDLELDNVSSTLANNNSDKDYEAFEEKVSLSYNLTEKDRSKVQSRAEYRRTNLRPNGKPYSD</sequence>
<comment type="caution">
    <text evidence="3">The sequence shown here is derived from an EMBL/GenBank/DDBJ whole genome shotgun (WGS) entry which is preliminary data.</text>
</comment>
<protein>
    <recommendedName>
        <fullName evidence="5">DUF2057 domain-containing protein</fullName>
    </recommendedName>
</protein>
<evidence type="ECO:0008006" key="5">
    <source>
        <dbReference type="Google" id="ProtNLM"/>
    </source>
</evidence>
<proteinExistence type="predicted"/>
<keyword evidence="2" id="KW-0732">Signal</keyword>
<dbReference type="Proteomes" id="UP001597548">
    <property type="component" value="Unassembled WGS sequence"/>
</dbReference>
<evidence type="ECO:0000256" key="1">
    <source>
        <dbReference type="SAM" id="MobiDB-lite"/>
    </source>
</evidence>
<reference evidence="4" key="1">
    <citation type="journal article" date="2019" name="Int. J. Syst. Evol. Microbiol.">
        <title>The Global Catalogue of Microorganisms (GCM) 10K type strain sequencing project: providing services to taxonomists for standard genome sequencing and annotation.</title>
        <authorList>
            <consortium name="The Broad Institute Genomics Platform"/>
            <consortium name="The Broad Institute Genome Sequencing Center for Infectious Disease"/>
            <person name="Wu L."/>
            <person name="Ma J."/>
        </authorList>
    </citation>
    <scope>NUCLEOTIDE SEQUENCE [LARGE SCALE GENOMIC DNA]</scope>
    <source>
        <strain evidence="4">KCTC 32514</strain>
    </source>
</reference>
<accession>A0ABW5ZTX3</accession>
<gene>
    <name evidence="3" type="ORF">ACFS29_09585</name>
</gene>
<feature type="region of interest" description="Disordered" evidence="1">
    <location>
        <begin position="202"/>
        <end position="226"/>
    </location>
</feature>
<organism evidence="3 4">
    <name type="scientific">Psychroserpens luteus</name>
    <dbReference type="NCBI Taxonomy" id="1434066"/>
    <lineage>
        <taxon>Bacteria</taxon>
        <taxon>Pseudomonadati</taxon>
        <taxon>Bacteroidota</taxon>
        <taxon>Flavobacteriia</taxon>
        <taxon>Flavobacteriales</taxon>
        <taxon>Flavobacteriaceae</taxon>
        <taxon>Psychroserpens</taxon>
    </lineage>
</organism>
<evidence type="ECO:0000313" key="3">
    <source>
        <dbReference type="EMBL" id="MFD2915890.1"/>
    </source>
</evidence>
<evidence type="ECO:0000256" key="2">
    <source>
        <dbReference type="SAM" id="SignalP"/>
    </source>
</evidence>